<keyword evidence="5" id="KW-1185">Reference proteome</keyword>
<proteinExistence type="inferred from homology"/>
<comment type="similarity">
    <text evidence="2">Belongs to the ESS2 family.</text>
</comment>
<evidence type="ECO:0000313" key="6">
    <source>
        <dbReference type="WBParaSite" id="nRc.2.0.1.t09915-RA"/>
    </source>
</evidence>
<reference evidence="6" key="1">
    <citation type="submission" date="2022-11" db="UniProtKB">
        <authorList>
            <consortium name="WormBaseParasite"/>
        </authorList>
    </citation>
    <scope>IDENTIFICATION</scope>
</reference>
<accession>A0A915I9E8</accession>
<comment type="subcellular location">
    <subcellularLocation>
        <location evidence="1">Nucleus</location>
    </subcellularLocation>
</comment>
<feature type="compositionally biased region" description="Polar residues" evidence="4">
    <location>
        <begin position="440"/>
        <end position="452"/>
    </location>
</feature>
<dbReference type="OMA" id="AQNDYLD"/>
<dbReference type="InterPro" id="IPR019148">
    <property type="entry name" value="Nuclear_protein_DGCR14_ESS-2"/>
</dbReference>
<keyword evidence="3" id="KW-0539">Nucleus</keyword>
<dbReference type="AlphaFoldDB" id="A0A915I9E8"/>
<dbReference type="Proteomes" id="UP000887565">
    <property type="component" value="Unplaced"/>
</dbReference>
<dbReference type="PANTHER" id="PTHR12940">
    <property type="entry name" value="ES-2 PROTEIN - RELATED"/>
    <property type="match status" value="1"/>
</dbReference>
<feature type="region of interest" description="Disordered" evidence="4">
    <location>
        <begin position="438"/>
        <end position="476"/>
    </location>
</feature>
<sequence>MEPAASTSTSAVSTTNQSLVTLTPSSNLTLSTDAKLKRKVDVLDEDEYIEKLEKIIQRDYFPDIAKLKAQNEYFDAIRNNDQVRIKQLQERFSSRRTDKTMNTPRSPHEFFETPIAEKDNEIAWEEDLVAKNNEREDKKIEKEDAEGIDKLTIDKFLYKFTSEDNASFEEILEESELKLREKHSWMYNAESEHDKKFQDSLHLKQADEQLLAITEGESTSSQMLKRNRKRASVDNWTYKALNAVMFTPDDVALTSEELVERHKMKQREILSRNTRLPPDSLTRTASGGLSIPATLRAVVNKGKVDAQGNELYVNKDKYSFVVTPSPAPGVNESPLMTWGEIEGTPFRLDAADTIVPHTPGPTFKIPDIPIRDELALKMAGEATRKAKEKRNSAVNDLKKLTPKFGSARSVERMDCMSPAAKRLASTKLGIRLGTDKSLKASYTPSPARSISAKSPLVSYDTPNYQETPKEGPSVVTSSLTDNLLNISTHKPKATDYF</sequence>
<evidence type="ECO:0000313" key="5">
    <source>
        <dbReference type="Proteomes" id="UP000887565"/>
    </source>
</evidence>
<dbReference type="Pfam" id="PF09751">
    <property type="entry name" value="Es2"/>
    <property type="match status" value="1"/>
</dbReference>
<evidence type="ECO:0000256" key="2">
    <source>
        <dbReference type="ARBA" id="ARBA00009072"/>
    </source>
</evidence>
<name>A0A915I9E8_ROMCU</name>
<evidence type="ECO:0000256" key="1">
    <source>
        <dbReference type="ARBA" id="ARBA00004123"/>
    </source>
</evidence>
<organism evidence="5 6">
    <name type="scientific">Romanomermis culicivorax</name>
    <name type="common">Nematode worm</name>
    <dbReference type="NCBI Taxonomy" id="13658"/>
    <lineage>
        <taxon>Eukaryota</taxon>
        <taxon>Metazoa</taxon>
        <taxon>Ecdysozoa</taxon>
        <taxon>Nematoda</taxon>
        <taxon>Enoplea</taxon>
        <taxon>Dorylaimia</taxon>
        <taxon>Mermithida</taxon>
        <taxon>Mermithoidea</taxon>
        <taxon>Mermithidae</taxon>
        <taxon>Romanomermis</taxon>
    </lineage>
</organism>
<dbReference type="GO" id="GO:0071013">
    <property type="term" value="C:catalytic step 2 spliceosome"/>
    <property type="evidence" value="ECO:0007669"/>
    <property type="project" value="TreeGrafter"/>
</dbReference>
<evidence type="ECO:0000256" key="4">
    <source>
        <dbReference type="SAM" id="MobiDB-lite"/>
    </source>
</evidence>
<protein>
    <submittedName>
        <fullName evidence="6">Uncharacterized protein</fullName>
    </submittedName>
</protein>
<evidence type="ECO:0000256" key="3">
    <source>
        <dbReference type="ARBA" id="ARBA00023242"/>
    </source>
</evidence>
<dbReference type="WBParaSite" id="nRc.2.0.1.t09915-RA">
    <property type="protein sequence ID" value="nRc.2.0.1.t09915-RA"/>
    <property type="gene ID" value="nRc.2.0.1.g09915"/>
</dbReference>
<dbReference type="PANTHER" id="PTHR12940:SF0">
    <property type="entry name" value="SPLICING FACTOR ESS-2 HOMOLOG"/>
    <property type="match status" value="1"/>
</dbReference>